<dbReference type="InterPro" id="IPR016170">
    <property type="entry name" value="Cytok_DH_C_sf"/>
</dbReference>
<keyword evidence="9" id="KW-1185">Reference proteome</keyword>
<dbReference type="AlphaFoldDB" id="A0A5D2E2Q1"/>
<dbReference type="Gene3D" id="3.30.43.10">
    <property type="entry name" value="Uridine Diphospho-n-acetylenolpyruvylglucosamine Reductase, domain 2"/>
    <property type="match status" value="2"/>
</dbReference>
<dbReference type="InterPro" id="IPR006093">
    <property type="entry name" value="Oxy_OxRdtase_FAD_BS"/>
</dbReference>
<dbReference type="GO" id="GO:0009690">
    <property type="term" value="P:cytokinin metabolic process"/>
    <property type="evidence" value="ECO:0007669"/>
    <property type="project" value="InterPro"/>
</dbReference>
<dbReference type="Gene3D" id="3.30.465.10">
    <property type="match status" value="1"/>
</dbReference>
<reference evidence="8 9" key="1">
    <citation type="submission" date="2019-06" db="EMBL/GenBank/DDBJ databases">
        <title>WGS assembly of Gossypium darwinii.</title>
        <authorList>
            <person name="Chen Z.J."/>
            <person name="Sreedasyam A."/>
            <person name="Ando A."/>
            <person name="Song Q."/>
            <person name="De L."/>
            <person name="Hulse-Kemp A."/>
            <person name="Ding M."/>
            <person name="Ye W."/>
            <person name="Kirkbride R."/>
            <person name="Jenkins J."/>
            <person name="Plott C."/>
            <person name="Lovell J."/>
            <person name="Lin Y.-M."/>
            <person name="Vaughn R."/>
            <person name="Liu B."/>
            <person name="Li W."/>
            <person name="Simpson S."/>
            <person name="Scheffler B."/>
            <person name="Saski C."/>
            <person name="Grover C."/>
            <person name="Hu G."/>
            <person name="Conover J."/>
            <person name="Carlson J."/>
            <person name="Shu S."/>
            <person name="Boston L."/>
            <person name="Williams M."/>
            <person name="Peterson D."/>
            <person name="Mcgee K."/>
            <person name="Jones D."/>
            <person name="Wendel J."/>
            <person name="Stelly D."/>
            <person name="Grimwood J."/>
            <person name="Schmutz J."/>
        </authorList>
    </citation>
    <scope>NUCLEOTIDE SEQUENCE [LARGE SCALE GENOMIC DNA]</scope>
    <source>
        <strain evidence="8">1808015.09</strain>
    </source>
</reference>
<gene>
    <name evidence="8" type="ORF">ES288_A13G228300v1</name>
</gene>
<dbReference type="PANTHER" id="PTHR13878:SF127">
    <property type="entry name" value="CYTOKININ DEHYDROGENASE 3"/>
    <property type="match status" value="1"/>
</dbReference>
<dbReference type="GO" id="GO:0071949">
    <property type="term" value="F:FAD binding"/>
    <property type="evidence" value="ECO:0007669"/>
    <property type="project" value="InterPro"/>
</dbReference>
<dbReference type="InterPro" id="IPR036318">
    <property type="entry name" value="FAD-bd_PCMH-like_sf"/>
</dbReference>
<organism evidence="8 9">
    <name type="scientific">Gossypium darwinii</name>
    <name type="common">Darwin's cotton</name>
    <name type="synonym">Gossypium barbadense var. darwinii</name>
    <dbReference type="NCBI Taxonomy" id="34276"/>
    <lineage>
        <taxon>Eukaryota</taxon>
        <taxon>Viridiplantae</taxon>
        <taxon>Streptophyta</taxon>
        <taxon>Embryophyta</taxon>
        <taxon>Tracheophyta</taxon>
        <taxon>Spermatophyta</taxon>
        <taxon>Magnoliopsida</taxon>
        <taxon>eudicotyledons</taxon>
        <taxon>Gunneridae</taxon>
        <taxon>Pentapetalae</taxon>
        <taxon>rosids</taxon>
        <taxon>malvids</taxon>
        <taxon>Malvales</taxon>
        <taxon>Malvaceae</taxon>
        <taxon>Malvoideae</taxon>
        <taxon>Gossypium</taxon>
    </lineage>
</organism>
<evidence type="ECO:0000256" key="2">
    <source>
        <dbReference type="ARBA" id="ARBA00005466"/>
    </source>
</evidence>
<dbReference type="SUPFAM" id="SSF56176">
    <property type="entry name" value="FAD-binding/transporter-associated domain-like"/>
    <property type="match status" value="1"/>
</dbReference>
<dbReference type="PROSITE" id="PS51387">
    <property type="entry name" value="FAD_PCMH"/>
    <property type="match status" value="1"/>
</dbReference>
<dbReference type="GO" id="GO:0019139">
    <property type="term" value="F:cytokinin dehydrogenase activity"/>
    <property type="evidence" value="ECO:0007669"/>
    <property type="project" value="UniProtKB-EC"/>
</dbReference>
<keyword evidence="3" id="KW-0285">Flavoprotein</keyword>
<evidence type="ECO:0000313" key="8">
    <source>
        <dbReference type="EMBL" id="TYG87605.1"/>
    </source>
</evidence>
<dbReference type="PANTHER" id="PTHR13878">
    <property type="entry name" value="GULONOLACTONE OXIDASE"/>
    <property type="match status" value="1"/>
</dbReference>
<evidence type="ECO:0000256" key="3">
    <source>
        <dbReference type="ARBA" id="ARBA00022630"/>
    </source>
</evidence>
<comment type="similarity">
    <text evidence="2">Belongs to the oxygen-dependent FAD-linked oxidoreductase family.</text>
</comment>
<accession>A0A5D2E2Q1</accession>
<dbReference type="Gene3D" id="3.40.462.10">
    <property type="entry name" value="FAD-linked oxidases, C-terminal domain"/>
    <property type="match status" value="1"/>
</dbReference>
<comment type="cofactor">
    <cofactor evidence="1">
        <name>FAD</name>
        <dbReference type="ChEBI" id="CHEBI:57692"/>
    </cofactor>
</comment>
<keyword evidence="4" id="KW-0274">FAD</keyword>
<dbReference type="InterPro" id="IPR016166">
    <property type="entry name" value="FAD-bd_PCMH"/>
</dbReference>
<evidence type="ECO:0000256" key="5">
    <source>
        <dbReference type="ARBA" id="ARBA00023002"/>
    </source>
</evidence>
<dbReference type="Proteomes" id="UP000323506">
    <property type="component" value="Chromosome A13"/>
</dbReference>
<proteinExistence type="inferred from homology"/>
<dbReference type="InterPro" id="IPR016167">
    <property type="entry name" value="FAD-bd_PCMH_sub1"/>
</dbReference>
<dbReference type="InterPro" id="IPR016164">
    <property type="entry name" value="FAD-linked_Oxase-like_C"/>
</dbReference>
<evidence type="ECO:0000313" key="9">
    <source>
        <dbReference type="Proteomes" id="UP000323506"/>
    </source>
</evidence>
<name>A0A5D2E2Q1_GOSDA</name>
<dbReference type="PROSITE" id="PS00862">
    <property type="entry name" value="OX2_COVAL_FAD"/>
    <property type="match status" value="1"/>
</dbReference>
<dbReference type="Pfam" id="PF09265">
    <property type="entry name" value="Cytokin-bind"/>
    <property type="match status" value="1"/>
</dbReference>
<dbReference type="InterPro" id="IPR016169">
    <property type="entry name" value="FAD-bd_PCMH_sub2"/>
</dbReference>
<dbReference type="EMBL" id="CM017700">
    <property type="protein sequence ID" value="TYG87605.1"/>
    <property type="molecule type" value="Genomic_DNA"/>
</dbReference>
<feature type="domain" description="FAD-binding PCMH-type" evidence="7">
    <location>
        <begin position="41"/>
        <end position="227"/>
    </location>
</feature>
<dbReference type="InterPro" id="IPR015345">
    <property type="entry name" value="Cytokinin_DH_FAD/cytokin-bd"/>
</dbReference>
<comment type="catalytic activity">
    <reaction evidence="6">
        <text>N(6)-dimethylallyladenine + A + H2O = 3-methyl-2-butenal + adenine + AH2</text>
        <dbReference type="Rhea" id="RHEA:13625"/>
        <dbReference type="ChEBI" id="CHEBI:13193"/>
        <dbReference type="ChEBI" id="CHEBI:15377"/>
        <dbReference type="ChEBI" id="CHEBI:15825"/>
        <dbReference type="ChEBI" id="CHEBI:16708"/>
        <dbReference type="ChEBI" id="CHEBI:17499"/>
        <dbReference type="ChEBI" id="CHEBI:17660"/>
        <dbReference type="EC" id="1.5.99.12"/>
    </reaction>
</comment>
<protein>
    <recommendedName>
        <fullName evidence="7">FAD-binding PCMH-type domain-containing protein</fullName>
    </recommendedName>
</protein>
<dbReference type="SUPFAM" id="SSF55103">
    <property type="entry name" value="FAD-linked oxidases, C-terminal domain"/>
    <property type="match status" value="1"/>
</dbReference>
<evidence type="ECO:0000256" key="6">
    <source>
        <dbReference type="ARBA" id="ARBA00048224"/>
    </source>
</evidence>
<evidence type="ECO:0000259" key="7">
    <source>
        <dbReference type="PROSITE" id="PS51387"/>
    </source>
</evidence>
<evidence type="ECO:0000256" key="4">
    <source>
        <dbReference type="ARBA" id="ARBA00022827"/>
    </source>
</evidence>
<dbReference type="InterPro" id="IPR050432">
    <property type="entry name" value="FAD-linked_Oxidoreductases_BP"/>
</dbReference>
<evidence type="ECO:0000256" key="1">
    <source>
        <dbReference type="ARBA" id="ARBA00001974"/>
    </source>
</evidence>
<keyword evidence="5" id="KW-0560">Oxidoreductase</keyword>
<sequence length="423" mass="48039">MKISKPLDVHHKDIRAVDLATKLSVDPSAIESASRDFGGIVKAEPEAVLHPSAPQDIAALIKFSYSNSVPFGIAAKGHGHSVRGQAMAENGVVVDMRSMANKRRNGTGIRVSIDRLYADVGGEQLWIDVLNATLEYGLAPVSWTDYLYLTVGGTLSNAGISGQTFRYGPQISNVLEMDVITGSLLMDQGSPDNWRSSFFPYKDHPKIISLITKHGIIYCLEIVKHYDDRTKHTVDKEMEQVLQGMNYMPGFIFGKDVGYEEFLNRVRSGELKLKSQGLWDVPHPWLNLFIPKSQISDFNNGVFRGIVLERNITTGPVLVYPMNRQKWDDRMSAVIPDEEIFYTVGFLHSSGFDTWKAFEDQNKDIMRFCNKTGIMLKQYLPHYSTKEEWVHHFGSKWKVFQHRKYQFDPRMLLSPGQRIFNNN</sequence>